<proteinExistence type="predicted"/>
<comment type="caution">
    <text evidence="1">The sequence shown here is derived from an EMBL/GenBank/DDBJ whole genome shotgun (WGS) entry which is preliminary data.</text>
</comment>
<dbReference type="Proteomes" id="UP001054837">
    <property type="component" value="Unassembled WGS sequence"/>
</dbReference>
<reference evidence="1 2" key="1">
    <citation type="submission" date="2021-06" db="EMBL/GenBank/DDBJ databases">
        <title>Caerostris darwini draft genome.</title>
        <authorList>
            <person name="Kono N."/>
            <person name="Arakawa K."/>
        </authorList>
    </citation>
    <scope>NUCLEOTIDE SEQUENCE [LARGE SCALE GENOMIC DNA]</scope>
</reference>
<organism evidence="1 2">
    <name type="scientific">Caerostris darwini</name>
    <dbReference type="NCBI Taxonomy" id="1538125"/>
    <lineage>
        <taxon>Eukaryota</taxon>
        <taxon>Metazoa</taxon>
        <taxon>Ecdysozoa</taxon>
        <taxon>Arthropoda</taxon>
        <taxon>Chelicerata</taxon>
        <taxon>Arachnida</taxon>
        <taxon>Araneae</taxon>
        <taxon>Araneomorphae</taxon>
        <taxon>Entelegynae</taxon>
        <taxon>Araneoidea</taxon>
        <taxon>Araneidae</taxon>
        <taxon>Caerostris</taxon>
    </lineage>
</organism>
<evidence type="ECO:0000313" key="2">
    <source>
        <dbReference type="Proteomes" id="UP001054837"/>
    </source>
</evidence>
<dbReference type="EMBL" id="BPLQ01014801">
    <property type="protein sequence ID" value="GIY83321.1"/>
    <property type="molecule type" value="Genomic_DNA"/>
</dbReference>
<evidence type="ECO:0000313" key="1">
    <source>
        <dbReference type="EMBL" id="GIY83321.1"/>
    </source>
</evidence>
<keyword evidence="2" id="KW-1185">Reference proteome</keyword>
<gene>
    <name evidence="1" type="ORF">CDAR_117611</name>
</gene>
<protein>
    <submittedName>
        <fullName evidence="1">Uncharacterized protein</fullName>
    </submittedName>
</protein>
<dbReference type="AlphaFoldDB" id="A0AAV4WLB8"/>
<sequence>MRRHLLVADRADHFISGNRIIFSQLPLRSYLLPFNKRFHSGLCVILSSRLLLINSFPPLPFSTAPPRVSVIGSRFWRAGSVVPGKKNLSGDRDWMYGAICNGATTEFPTWTARASTYLAGTVFGPGNLEHLIKKPILLEFFVRGLGEKQIKKPSG</sequence>
<accession>A0AAV4WLB8</accession>
<name>A0AAV4WLB8_9ARAC</name>